<dbReference type="Proteomes" id="UP000708208">
    <property type="component" value="Unassembled WGS sequence"/>
</dbReference>
<sequence>EIVITIRHTET</sequence>
<reference evidence="1" key="1">
    <citation type="submission" date="2021-06" db="EMBL/GenBank/DDBJ databases">
        <authorList>
            <person name="Hodson N. C."/>
            <person name="Mongue J. A."/>
            <person name="Jaron S. K."/>
        </authorList>
    </citation>
    <scope>NUCLEOTIDE SEQUENCE</scope>
</reference>
<accession>A0A8J2JZ63</accession>
<dbReference type="EMBL" id="CAJVCH010157277">
    <property type="protein sequence ID" value="CAG7728024.1"/>
    <property type="molecule type" value="Genomic_DNA"/>
</dbReference>
<gene>
    <name evidence="1" type="ORF">AFUS01_LOCUS16835</name>
</gene>
<protein>
    <submittedName>
        <fullName evidence="1">Uncharacterized protein</fullName>
    </submittedName>
</protein>
<keyword evidence="2" id="KW-1185">Reference proteome</keyword>
<comment type="caution">
    <text evidence="1">The sequence shown here is derived from an EMBL/GenBank/DDBJ whole genome shotgun (WGS) entry which is preliminary data.</text>
</comment>
<evidence type="ECO:0000313" key="1">
    <source>
        <dbReference type="EMBL" id="CAG7728024.1"/>
    </source>
</evidence>
<organism evidence="1 2">
    <name type="scientific">Allacma fusca</name>
    <dbReference type="NCBI Taxonomy" id="39272"/>
    <lineage>
        <taxon>Eukaryota</taxon>
        <taxon>Metazoa</taxon>
        <taxon>Ecdysozoa</taxon>
        <taxon>Arthropoda</taxon>
        <taxon>Hexapoda</taxon>
        <taxon>Collembola</taxon>
        <taxon>Symphypleona</taxon>
        <taxon>Sminthuridae</taxon>
        <taxon>Allacma</taxon>
    </lineage>
</organism>
<proteinExistence type="predicted"/>
<evidence type="ECO:0000313" key="2">
    <source>
        <dbReference type="Proteomes" id="UP000708208"/>
    </source>
</evidence>
<name>A0A8J2JZ63_9HEXA</name>
<feature type="non-terminal residue" evidence="1">
    <location>
        <position position="1"/>
    </location>
</feature>